<comment type="caution">
    <text evidence="2">The sequence shown here is derived from an EMBL/GenBank/DDBJ whole genome shotgun (WGS) entry which is preliminary data.</text>
</comment>
<protein>
    <submittedName>
        <fullName evidence="2">Fructose-2 6-bisphosphatase</fullName>
    </submittedName>
</protein>
<gene>
    <name evidence="2" type="ORF">HS088_TW15G01376</name>
</gene>
<dbReference type="EMBL" id="JAAARO010000015">
    <property type="protein sequence ID" value="KAF5735860.1"/>
    <property type="molecule type" value="Genomic_DNA"/>
</dbReference>
<name>A0A7J7CP49_TRIWF</name>
<feature type="region of interest" description="Disordered" evidence="1">
    <location>
        <begin position="20"/>
        <end position="48"/>
    </location>
</feature>
<keyword evidence="3" id="KW-1185">Reference proteome</keyword>
<dbReference type="InParanoid" id="A0A7J7CP49"/>
<evidence type="ECO:0000313" key="2">
    <source>
        <dbReference type="EMBL" id="KAF5735860.1"/>
    </source>
</evidence>
<reference evidence="2 3" key="1">
    <citation type="journal article" date="2020" name="Nat. Commun.">
        <title>Genome of Tripterygium wilfordii and identification of cytochrome P450 involved in triptolide biosynthesis.</title>
        <authorList>
            <person name="Tu L."/>
            <person name="Su P."/>
            <person name="Zhang Z."/>
            <person name="Gao L."/>
            <person name="Wang J."/>
            <person name="Hu T."/>
            <person name="Zhou J."/>
            <person name="Zhang Y."/>
            <person name="Zhao Y."/>
            <person name="Liu Y."/>
            <person name="Song Y."/>
            <person name="Tong Y."/>
            <person name="Lu Y."/>
            <person name="Yang J."/>
            <person name="Xu C."/>
            <person name="Jia M."/>
            <person name="Peters R.J."/>
            <person name="Huang L."/>
            <person name="Gao W."/>
        </authorList>
    </citation>
    <scope>NUCLEOTIDE SEQUENCE [LARGE SCALE GENOMIC DNA]</scope>
    <source>
        <strain evidence="3">cv. XIE 37</strain>
        <tissue evidence="2">Leaf</tissue>
    </source>
</reference>
<feature type="compositionally biased region" description="Polar residues" evidence="1">
    <location>
        <begin position="32"/>
        <end position="45"/>
    </location>
</feature>
<dbReference type="Proteomes" id="UP000593562">
    <property type="component" value="Unassembled WGS sequence"/>
</dbReference>
<proteinExistence type="predicted"/>
<feature type="compositionally biased region" description="Basic and acidic residues" evidence="1">
    <location>
        <begin position="20"/>
        <end position="30"/>
    </location>
</feature>
<sequence>MVQFLNETVLGLHEKLRTNFASNRDHHDKSQGLPQPNSHSLTNSIHDQEGRLNNHTTLICSIGIGKGFQGRSLKGA</sequence>
<accession>A0A7J7CP49</accession>
<evidence type="ECO:0000313" key="3">
    <source>
        <dbReference type="Proteomes" id="UP000593562"/>
    </source>
</evidence>
<dbReference type="AlphaFoldDB" id="A0A7J7CP49"/>
<evidence type="ECO:0000256" key="1">
    <source>
        <dbReference type="SAM" id="MobiDB-lite"/>
    </source>
</evidence>
<organism evidence="2 3">
    <name type="scientific">Tripterygium wilfordii</name>
    <name type="common">Thunder God vine</name>
    <dbReference type="NCBI Taxonomy" id="458696"/>
    <lineage>
        <taxon>Eukaryota</taxon>
        <taxon>Viridiplantae</taxon>
        <taxon>Streptophyta</taxon>
        <taxon>Embryophyta</taxon>
        <taxon>Tracheophyta</taxon>
        <taxon>Spermatophyta</taxon>
        <taxon>Magnoliopsida</taxon>
        <taxon>eudicotyledons</taxon>
        <taxon>Gunneridae</taxon>
        <taxon>Pentapetalae</taxon>
        <taxon>rosids</taxon>
        <taxon>fabids</taxon>
        <taxon>Celastrales</taxon>
        <taxon>Celastraceae</taxon>
        <taxon>Tripterygium</taxon>
    </lineage>
</organism>